<dbReference type="InterPro" id="IPR023198">
    <property type="entry name" value="PGP-like_dom2"/>
</dbReference>
<dbReference type="SFLD" id="SFLDS00003">
    <property type="entry name" value="Haloacid_Dehalogenase"/>
    <property type="match status" value="1"/>
</dbReference>
<dbReference type="GO" id="GO:0006281">
    <property type="term" value="P:DNA repair"/>
    <property type="evidence" value="ECO:0007669"/>
    <property type="project" value="TreeGrafter"/>
</dbReference>
<dbReference type="EMBL" id="AYYK01000004">
    <property type="protein sequence ID" value="KRM79326.1"/>
    <property type="molecule type" value="Genomic_DNA"/>
</dbReference>
<dbReference type="Pfam" id="PF13419">
    <property type="entry name" value="HAD_2"/>
    <property type="match status" value="1"/>
</dbReference>
<evidence type="ECO:0000313" key="1">
    <source>
        <dbReference type="EMBL" id="KRM79326.1"/>
    </source>
</evidence>
<dbReference type="GO" id="GO:0005829">
    <property type="term" value="C:cytosol"/>
    <property type="evidence" value="ECO:0007669"/>
    <property type="project" value="TreeGrafter"/>
</dbReference>
<dbReference type="PANTHER" id="PTHR43434:SF25">
    <property type="entry name" value="PHOSPHOGLYCOLATE PHOSPHATASE"/>
    <property type="match status" value="1"/>
</dbReference>
<organism evidence="1 2">
    <name type="scientific">Lapidilactobacillus dextrinicus DSM 20335</name>
    <dbReference type="NCBI Taxonomy" id="1423738"/>
    <lineage>
        <taxon>Bacteria</taxon>
        <taxon>Bacillati</taxon>
        <taxon>Bacillota</taxon>
        <taxon>Bacilli</taxon>
        <taxon>Lactobacillales</taxon>
        <taxon>Lactobacillaceae</taxon>
        <taxon>Lapidilactobacillus</taxon>
    </lineage>
</organism>
<dbReference type="AlphaFoldDB" id="A0A0R2BIG5"/>
<dbReference type="InterPro" id="IPR036412">
    <property type="entry name" value="HAD-like_sf"/>
</dbReference>
<evidence type="ECO:0000313" key="2">
    <source>
        <dbReference type="Proteomes" id="UP000051813"/>
    </source>
</evidence>
<dbReference type="Proteomes" id="UP000051813">
    <property type="component" value="Unassembled WGS sequence"/>
</dbReference>
<dbReference type="SFLD" id="SFLDG01129">
    <property type="entry name" value="C1.5:_HAD__Beta-PGM__Phosphata"/>
    <property type="match status" value="1"/>
</dbReference>
<dbReference type="InterPro" id="IPR050155">
    <property type="entry name" value="HAD-like_hydrolase_sf"/>
</dbReference>
<protein>
    <submittedName>
        <fullName evidence="1">Haloacid dehalogenase family hydrolase</fullName>
    </submittedName>
</protein>
<dbReference type="PANTHER" id="PTHR43434">
    <property type="entry name" value="PHOSPHOGLYCOLATE PHOSPHATASE"/>
    <property type="match status" value="1"/>
</dbReference>
<dbReference type="PATRIC" id="fig|1423738.3.peg.1517"/>
<dbReference type="SUPFAM" id="SSF56784">
    <property type="entry name" value="HAD-like"/>
    <property type="match status" value="1"/>
</dbReference>
<sequence>MLKDFIWDFDGTLYDTYPVMTQALLTALHQFDIRDIDEASLYRDLKIHSVRSAVQNFADQYQLSANELTATYHQIEHQNQQAPQPYPGAKAVLEAVIAHGGRNFLDTHRDRTVYDYLAQNGLADYFSGGVDASQDFPRKPDPSAINAIVQQYQLTPSTTAMVGDRRLDIDAGVNANVQTIYFNVDGYHDAPNATYQVEQLTDILPLINLA</sequence>
<proteinExistence type="predicted"/>
<dbReference type="STRING" id="1423738.FC84_GL001500"/>
<reference evidence="1 2" key="1">
    <citation type="journal article" date="2015" name="Genome Announc.">
        <title>Expanding the biotechnology potential of lactobacilli through comparative genomics of 213 strains and associated genera.</title>
        <authorList>
            <person name="Sun Z."/>
            <person name="Harris H.M."/>
            <person name="McCann A."/>
            <person name="Guo C."/>
            <person name="Argimon S."/>
            <person name="Zhang W."/>
            <person name="Yang X."/>
            <person name="Jeffery I.B."/>
            <person name="Cooney J.C."/>
            <person name="Kagawa T.F."/>
            <person name="Liu W."/>
            <person name="Song Y."/>
            <person name="Salvetti E."/>
            <person name="Wrobel A."/>
            <person name="Rasinkangas P."/>
            <person name="Parkhill J."/>
            <person name="Rea M.C."/>
            <person name="O'Sullivan O."/>
            <person name="Ritari J."/>
            <person name="Douillard F.P."/>
            <person name="Paul Ross R."/>
            <person name="Yang R."/>
            <person name="Briner A.E."/>
            <person name="Felis G.E."/>
            <person name="de Vos W.M."/>
            <person name="Barrangou R."/>
            <person name="Klaenhammer T.R."/>
            <person name="Caufield P.W."/>
            <person name="Cui Y."/>
            <person name="Zhang H."/>
            <person name="O'Toole P.W."/>
        </authorList>
    </citation>
    <scope>NUCLEOTIDE SEQUENCE [LARGE SCALE GENOMIC DNA]</scope>
    <source>
        <strain evidence="1 2">DSM 20335</strain>
    </source>
</reference>
<keyword evidence="2" id="KW-1185">Reference proteome</keyword>
<name>A0A0R2BIG5_9LACO</name>
<dbReference type="InterPro" id="IPR023214">
    <property type="entry name" value="HAD_sf"/>
</dbReference>
<dbReference type="RefSeq" id="WP_057755316.1">
    <property type="nucleotide sequence ID" value="NZ_AYYK01000004.1"/>
</dbReference>
<dbReference type="GO" id="GO:0008967">
    <property type="term" value="F:phosphoglycolate phosphatase activity"/>
    <property type="evidence" value="ECO:0007669"/>
    <property type="project" value="TreeGrafter"/>
</dbReference>
<dbReference type="Gene3D" id="1.10.150.240">
    <property type="entry name" value="Putative phosphatase, domain 2"/>
    <property type="match status" value="1"/>
</dbReference>
<accession>A0A0R2BIG5</accession>
<dbReference type="OrthoDB" id="9807630at2"/>
<comment type="caution">
    <text evidence="1">The sequence shown here is derived from an EMBL/GenBank/DDBJ whole genome shotgun (WGS) entry which is preliminary data.</text>
</comment>
<keyword evidence="1" id="KW-0378">Hydrolase</keyword>
<dbReference type="Gene3D" id="3.40.50.1000">
    <property type="entry name" value="HAD superfamily/HAD-like"/>
    <property type="match status" value="1"/>
</dbReference>
<dbReference type="InterPro" id="IPR041492">
    <property type="entry name" value="HAD_2"/>
</dbReference>
<gene>
    <name evidence="1" type="ORF">FC84_GL001500</name>
</gene>